<proteinExistence type="inferred from homology"/>
<dbReference type="OrthoDB" id="548799at2759"/>
<dbReference type="GO" id="GO:0046785">
    <property type="term" value="P:microtubule polymerization"/>
    <property type="evidence" value="ECO:0007669"/>
    <property type="project" value="InterPro"/>
</dbReference>
<dbReference type="GO" id="GO:0001578">
    <property type="term" value="P:microtubule bundle formation"/>
    <property type="evidence" value="ECO:0007669"/>
    <property type="project" value="TreeGrafter"/>
</dbReference>
<dbReference type="GO" id="GO:0015631">
    <property type="term" value="F:tubulin binding"/>
    <property type="evidence" value="ECO:0007669"/>
    <property type="project" value="InterPro"/>
</dbReference>
<name>A0A976M4J2_THEOR</name>
<sequence>MDAKPQMIDVFNKYADSNDLLKGRMYIKMFKEANLAKLPSEVNGLDLIFAKYKSKSSGINYETFVKSLDDVEKKLNCSKSEIEAKISDLSGPIYTGTVPEAVRFHDDKSLYTGVHVHGGPSVVDLPKKTQPV</sequence>
<protein>
    <submittedName>
        <fullName evidence="2">Vesicular cargo protein</fullName>
    </submittedName>
</protein>
<dbReference type="Proteomes" id="UP000244803">
    <property type="component" value="Chromosome 1"/>
</dbReference>
<dbReference type="AlphaFoldDB" id="A0A976M4J2"/>
<evidence type="ECO:0000313" key="2">
    <source>
        <dbReference type="EMBL" id="UKJ88295.1"/>
    </source>
</evidence>
<dbReference type="Pfam" id="PF05517">
    <property type="entry name" value="p25-alpha"/>
    <property type="match status" value="1"/>
</dbReference>
<gene>
    <name evidence="2" type="ORF">MACJ_000739</name>
</gene>
<dbReference type="SUPFAM" id="SSF47473">
    <property type="entry name" value="EF-hand"/>
    <property type="match status" value="1"/>
</dbReference>
<evidence type="ECO:0000313" key="3">
    <source>
        <dbReference type="Proteomes" id="UP000244803"/>
    </source>
</evidence>
<organism evidence="2 3">
    <name type="scientific">Theileria orientalis</name>
    <dbReference type="NCBI Taxonomy" id="68886"/>
    <lineage>
        <taxon>Eukaryota</taxon>
        <taxon>Sar</taxon>
        <taxon>Alveolata</taxon>
        <taxon>Apicomplexa</taxon>
        <taxon>Aconoidasida</taxon>
        <taxon>Piroplasmida</taxon>
        <taxon>Theileriidae</taxon>
        <taxon>Theileria</taxon>
    </lineage>
</organism>
<dbReference type="GO" id="GO:0005874">
    <property type="term" value="C:microtubule"/>
    <property type="evidence" value="ECO:0007669"/>
    <property type="project" value="TreeGrafter"/>
</dbReference>
<evidence type="ECO:0000256" key="1">
    <source>
        <dbReference type="ARBA" id="ARBA00010994"/>
    </source>
</evidence>
<dbReference type="GO" id="GO:0032273">
    <property type="term" value="P:positive regulation of protein polymerization"/>
    <property type="evidence" value="ECO:0007669"/>
    <property type="project" value="TreeGrafter"/>
</dbReference>
<dbReference type="EMBL" id="CP056065">
    <property type="protein sequence ID" value="UKJ88295.1"/>
    <property type="molecule type" value="Genomic_DNA"/>
</dbReference>
<dbReference type="PANTHER" id="PTHR12932:SF9">
    <property type="entry name" value="TUBULIN POLYMERIZATION-PROMOTING PROTEIN HOMOLOG"/>
    <property type="match status" value="1"/>
</dbReference>
<reference evidence="2" key="1">
    <citation type="submission" date="2022-07" db="EMBL/GenBank/DDBJ databases">
        <title>Evaluation of T. orientalis genome assembly methods using nanopore sequencing and analysis of variation between genomes.</title>
        <authorList>
            <person name="Yam J."/>
            <person name="Micallef M.L."/>
            <person name="Liu M."/>
            <person name="Djordjevic S.P."/>
            <person name="Bogema D.R."/>
            <person name="Jenkins C."/>
        </authorList>
    </citation>
    <scope>NUCLEOTIDE SEQUENCE</scope>
    <source>
        <strain evidence="2">Fish Creek</strain>
    </source>
</reference>
<dbReference type="PANTHER" id="PTHR12932">
    <property type="entry name" value="P25 ALPHA-RELATED"/>
    <property type="match status" value="1"/>
</dbReference>
<accession>A0A976M4J2</accession>
<dbReference type="InterPro" id="IPR011992">
    <property type="entry name" value="EF-hand-dom_pair"/>
</dbReference>
<comment type="similarity">
    <text evidence="1">Belongs to the TPPP family.</text>
</comment>
<dbReference type="InterPro" id="IPR008907">
    <property type="entry name" value="TPP/p25"/>
</dbReference>
<dbReference type="Gene3D" id="1.10.238.10">
    <property type="entry name" value="EF-hand"/>
    <property type="match status" value="1"/>
</dbReference>